<proteinExistence type="inferred from homology"/>
<dbReference type="InterPro" id="IPR000717">
    <property type="entry name" value="PCI_dom"/>
</dbReference>
<evidence type="ECO:0000256" key="1">
    <source>
        <dbReference type="ARBA" id="ARBA00007454"/>
    </source>
</evidence>
<evidence type="ECO:0000313" key="5">
    <source>
        <dbReference type="Proteomes" id="UP001628156"/>
    </source>
</evidence>
<name>A0ABQ0DUT7_9EUKA</name>
<dbReference type="SMART" id="SM00753">
    <property type="entry name" value="PAM"/>
    <property type="match status" value="1"/>
</dbReference>
<evidence type="ECO:0000256" key="2">
    <source>
        <dbReference type="ARBA" id="ARBA00022942"/>
    </source>
</evidence>
<evidence type="ECO:0000313" key="4">
    <source>
        <dbReference type="EMBL" id="GAB1226617.1"/>
    </source>
</evidence>
<dbReference type="InterPro" id="IPR050871">
    <property type="entry name" value="26S_Proteasome/COP9_Components"/>
</dbReference>
<dbReference type="InterPro" id="IPR040773">
    <property type="entry name" value="Rpn6_N"/>
</dbReference>
<dbReference type="Gene3D" id="1.25.40.570">
    <property type="match status" value="1"/>
</dbReference>
<sequence>MSEIVTSIKHYSSTNDINGLNNYVQKICSDKTMSKAKIVKSLFEILDTLSGISNSSHLLISVCEQTIEWAKVSNRTYLRQKLEQRLAQYYYENGQCSKALPLITELLKNAKRTDDKVLAVELQLLEAKVHRKVKNLTKARGAMTGARVDANSIYINPTLQGELDICSGFINGEEHDYITAASYFYEAFENYHSLSLKTQTISALKYLILMKLMQKKINEIDSVLSSKNAIGYSDDIEIVSIKEVSKAFNARSIEMYDEISKKFNNQLFGDEFVKENLTILYDALVQENIARVLEPYSSIELSHVSKLVGMEVHAVEKVISIMILEEKINGIIDQNNGILILYDDITSNKILSNGITLIEELSKAIDSLNDKAIKVIQETTLSTQL</sequence>
<dbReference type="Proteomes" id="UP001628156">
    <property type="component" value="Unassembled WGS sequence"/>
</dbReference>
<feature type="domain" description="PCI" evidence="3">
    <location>
        <begin position="177"/>
        <end position="346"/>
    </location>
</feature>
<comment type="caution">
    <text evidence="4">The sequence shown here is derived from an EMBL/GenBank/DDBJ whole genome shotgun (WGS) entry which is preliminary data.</text>
</comment>
<evidence type="ECO:0000259" key="3">
    <source>
        <dbReference type="PROSITE" id="PS50250"/>
    </source>
</evidence>
<dbReference type="Pfam" id="PF01399">
    <property type="entry name" value="PCI"/>
    <property type="match status" value="1"/>
</dbReference>
<accession>A0ABQ0DUT7</accession>
<gene>
    <name evidence="4" type="ORF">ENUP19_0298G0072</name>
</gene>
<dbReference type="EMBL" id="BAAFRS010000298">
    <property type="protein sequence ID" value="GAB1226617.1"/>
    <property type="molecule type" value="Genomic_DNA"/>
</dbReference>
<protein>
    <recommendedName>
        <fullName evidence="3">PCI domain-containing protein</fullName>
    </recommendedName>
</protein>
<dbReference type="Pfam" id="PF18055">
    <property type="entry name" value="RPN6_N"/>
    <property type="match status" value="1"/>
</dbReference>
<dbReference type="SUPFAM" id="SSF46785">
    <property type="entry name" value="Winged helix' DNA-binding domain"/>
    <property type="match status" value="1"/>
</dbReference>
<dbReference type="PROSITE" id="PS50250">
    <property type="entry name" value="PCI"/>
    <property type="match status" value="1"/>
</dbReference>
<dbReference type="InterPro" id="IPR036390">
    <property type="entry name" value="WH_DNA-bd_sf"/>
</dbReference>
<dbReference type="PANTHER" id="PTHR10678">
    <property type="entry name" value="26S PROTEASOME NON-ATPASE REGULATORY SUBUNIT 11/COP9 SIGNALOSOME COMPLEX SUBUNIT 2"/>
    <property type="match status" value="1"/>
</dbReference>
<keyword evidence="5" id="KW-1185">Reference proteome</keyword>
<comment type="similarity">
    <text evidence="1">Belongs to the proteasome subunit S9 family.</text>
</comment>
<keyword evidence="2" id="KW-0647">Proteasome</keyword>
<organism evidence="4 5">
    <name type="scientific">Entamoeba nuttalli</name>
    <dbReference type="NCBI Taxonomy" id="412467"/>
    <lineage>
        <taxon>Eukaryota</taxon>
        <taxon>Amoebozoa</taxon>
        <taxon>Evosea</taxon>
        <taxon>Archamoebae</taxon>
        <taxon>Mastigamoebida</taxon>
        <taxon>Entamoebidae</taxon>
        <taxon>Entamoeba</taxon>
    </lineage>
</organism>
<dbReference type="SMART" id="SM00088">
    <property type="entry name" value="PINT"/>
    <property type="match status" value="1"/>
</dbReference>
<reference evidence="4 5" key="1">
    <citation type="journal article" date="2019" name="PLoS Negl. Trop. Dis.">
        <title>Whole genome sequencing of Entamoeba nuttalli reveals mammalian host-related molecular signatures and a novel octapeptide-repeat surface protein.</title>
        <authorList>
            <person name="Tanaka M."/>
            <person name="Makiuchi T."/>
            <person name="Komiyama T."/>
            <person name="Shiina T."/>
            <person name="Osaki K."/>
            <person name="Tachibana H."/>
        </authorList>
    </citation>
    <scope>NUCLEOTIDE SEQUENCE [LARGE SCALE GENOMIC DNA]</scope>
    <source>
        <strain evidence="4 5">P19-061405</strain>
    </source>
</reference>